<dbReference type="InterPro" id="IPR002611">
    <property type="entry name" value="IstB_ATP-bd"/>
</dbReference>
<dbReference type="AlphaFoldDB" id="A0A941HRZ2"/>
<keyword evidence="3" id="KW-0067">ATP-binding</keyword>
<evidence type="ECO:0000256" key="1">
    <source>
        <dbReference type="ARBA" id="ARBA00008059"/>
    </source>
</evidence>
<dbReference type="PIRSF" id="PIRSF003073">
    <property type="entry name" value="DNAC_TnpB_IstB"/>
    <property type="match status" value="1"/>
</dbReference>
<gene>
    <name evidence="5" type="primary">istB</name>
    <name evidence="5" type="ORF">KCG48_14320</name>
</gene>
<evidence type="ECO:0000256" key="3">
    <source>
        <dbReference type="ARBA" id="ARBA00022840"/>
    </source>
</evidence>
<dbReference type="InterPro" id="IPR003593">
    <property type="entry name" value="AAA+_ATPase"/>
</dbReference>
<dbReference type="InterPro" id="IPR047661">
    <property type="entry name" value="IstB"/>
</dbReference>
<protein>
    <submittedName>
        <fullName evidence="5">IS21-like element helper ATPase IstB</fullName>
    </submittedName>
</protein>
<keyword evidence="6" id="KW-1185">Reference proteome</keyword>
<evidence type="ECO:0000313" key="6">
    <source>
        <dbReference type="Proteomes" id="UP000675379"/>
    </source>
</evidence>
<dbReference type="CDD" id="cd00009">
    <property type="entry name" value="AAA"/>
    <property type="match status" value="1"/>
</dbReference>
<dbReference type="PANTHER" id="PTHR30050">
    <property type="entry name" value="CHROMOSOMAL REPLICATION INITIATOR PROTEIN DNAA"/>
    <property type="match status" value="1"/>
</dbReference>
<dbReference type="Gene3D" id="3.40.50.300">
    <property type="entry name" value="P-loop containing nucleotide triphosphate hydrolases"/>
    <property type="match status" value="1"/>
</dbReference>
<dbReference type="RefSeq" id="WP_211802871.1">
    <property type="nucleotide sequence ID" value="NZ_JAGSCS010000045.1"/>
</dbReference>
<dbReference type="GO" id="GO:0005524">
    <property type="term" value="F:ATP binding"/>
    <property type="evidence" value="ECO:0007669"/>
    <property type="project" value="UniProtKB-KW"/>
</dbReference>
<dbReference type="Pfam" id="PF01695">
    <property type="entry name" value="IstB_IS21"/>
    <property type="match status" value="1"/>
</dbReference>
<sequence>MSKIQQSIARLTTELRLKPLNYNELFREGLTPLESVETFLQAQLALKEARTTELRLKRSYLPPKKTLKEFDFGFQRSITKEQMLRLTDCSWIDEAYNIMFLGPPSVGKTHLATTLAYEALERGYSVSFVSLDDLIRQLKTAEIAPSSKRRLNYYKKSDLIIIDEVGFLPVTNSEANLFFRFVSAMHEKTSLVITSNKSFSEWAGFLGDEVITTAILDRLVFKCEIFNMSGDGYRLKHRKSILD</sequence>
<organism evidence="5 6">
    <name type="scientific">Proteiniclasticum sediminis</name>
    <dbReference type="NCBI Taxonomy" id="2804028"/>
    <lineage>
        <taxon>Bacteria</taxon>
        <taxon>Bacillati</taxon>
        <taxon>Bacillota</taxon>
        <taxon>Clostridia</taxon>
        <taxon>Eubacteriales</taxon>
        <taxon>Clostridiaceae</taxon>
        <taxon>Proteiniclasticum</taxon>
    </lineage>
</organism>
<evidence type="ECO:0000256" key="2">
    <source>
        <dbReference type="ARBA" id="ARBA00022741"/>
    </source>
</evidence>
<evidence type="ECO:0000313" key="5">
    <source>
        <dbReference type="EMBL" id="MBR0577480.1"/>
    </source>
</evidence>
<name>A0A941HRZ2_9CLOT</name>
<dbReference type="InterPro" id="IPR028350">
    <property type="entry name" value="DNAC/IstB-like"/>
</dbReference>
<dbReference type="PANTHER" id="PTHR30050:SF4">
    <property type="entry name" value="ATP-BINDING PROTEIN RV3427C IN INSERTION SEQUENCE-RELATED"/>
    <property type="match status" value="1"/>
</dbReference>
<dbReference type="SUPFAM" id="SSF52540">
    <property type="entry name" value="P-loop containing nucleoside triphosphate hydrolases"/>
    <property type="match status" value="1"/>
</dbReference>
<comment type="caution">
    <text evidence="5">The sequence shown here is derived from an EMBL/GenBank/DDBJ whole genome shotgun (WGS) entry which is preliminary data.</text>
</comment>
<dbReference type="InterPro" id="IPR027417">
    <property type="entry name" value="P-loop_NTPase"/>
</dbReference>
<dbReference type="Proteomes" id="UP000675379">
    <property type="component" value="Unassembled WGS sequence"/>
</dbReference>
<reference evidence="5" key="1">
    <citation type="submission" date="2021-04" db="EMBL/GenBank/DDBJ databases">
        <title>Proteiniclasticum sedimins sp. nov., an obligate anaerobic bacterium isolated from anaerobic sludge.</title>
        <authorList>
            <person name="Liu J."/>
        </authorList>
    </citation>
    <scope>NUCLEOTIDE SEQUENCE</scope>
    <source>
        <strain evidence="5">BAD-10</strain>
    </source>
</reference>
<dbReference type="SMART" id="SM00382">
    <property type="entry name" value="AAA"/>
    <property type="match status" value="1"/>
</dbReference>
<evidence type="ECO:0000259" key="4">
    <source>
        <dbReference type="SMART" id="SM00382"/>
    </source>
</evidence>
<dbReference type="NCBIfam" id="NF038214">
    <property type="entry name" value="IS21_help_AAA"/>
    <property type="match status" value="1"/>
</dbReference>
<dbReference type="GO" id="GO:0006260">
    <property type="term" value="P:DNA replication"/>
    <property type="evidence" value="ECO:0007669"/>
    <property type="project" value="TreeGrafter"/>
</dbReference>
<accession>A0A941HRZ2</accession>
<keyword evidence="2" id="KW-0547">Nucleotide-binding</keyword>
<proteinExistence type="inferred from homology"/>
<feature type="domain" description="AAA+ ATPase" evidence="4">
    <location>
        <begin position="94"/>
        <end position="226"/>
    </location>
</feature>
<dbReference type="EMBL" id="JAGSCS010000045">
    <property type="protein sequence ID" value="MBR0577480.1"/>
    <property type="molecule type" value="Genomic_DNA"/>
</dbReference>
<comment type="similarity">
    <text evidence="1">Belongs to the IS21/IS1162 putative ATP-binding protein family.</text>
</comment>